<dbReference type="SUPFAM" id="SSF63829">
    <property type="entry name" value="Calcium-dependent phosphotriesterase"/>
    <property type="match status" value="1"/>
</dbReference>
<keyword evidence="6" id="KW-1185">Reference proteome</keyword>
<feature type="transmembrane region" description="Helical" evidence="3">
    <location>
        <begin position="745"/>
        <end position="766"/>
    </location>
</feature>
<dbReference type="GO" id="GO:0016791">
    <property type="term" value="F:phosphatase activity"/>
    <property type="evidence" value="ECO:0007669"/>
    <property type="project" value="TreeGrafter"/>
</dbReference>
<dbReference type="InterPro" id="IPR036457">
    <property type="entry name" value="PPM-type-like_dom_sf"/>
</dbReference>
<dbReference type="InterPro" id="IPR052016">
    <property type="entry name" value="Bact_Sigma-Reg"/>
</dbReference>
<evidence type="ECO:0000313" key="6">
    <source>
        <dbReference type="Proteomes" id="UP000004095"/>
    </source>
</evidence>
<dbReference type="GO" id="GO:0016301">
    <property type="term" value="F:kinase activity"/>
    <property type="evidence" value="ECO:0007669"/>
    <property type="project" value="UniProtKB-KW"/>
</dbReference>
<comment type="caution">
    <text evidence="5">The sequence shown here is derived from an EMBL/GenBank/DDBJ whole genome shotgun (WGS) entry which is preliminary data.</text>
</comment>
<evidence type="ECO:0000259" key="4">
    <source>
        <dbReference type="SMART" id="SM00331"/>
    </source>
</evidence>
<feature type="coiled-coil region" evidence="2">
    <location>
        <begin position="785"/>
        <end position="836"/>
    </location>
</feature>
<dbReference type="InterPro" id="IPR015943">
    <property type="entry name" value="WD40/YVTN_repeat-like_dom_sf"/>
</dbReference>
<dbReference type="InterPro" id="IPR001932">
    <property type="entry name" value="PPM-type_phosphatase-like_dom"/>
</dbReference>
<name>A1ZU08_MICM2</name>
<keyword evidence="3" id="KW-1133">Transmembrane helix</keyword>
<evidence type="ECO:0000313" key="5">
    <source>
        <dbReference type="EMBL" id="EAY26121.1"/>
    </source>
</evidence>
<dbReference type="Gene3D" id="3.60.40.10">
    <property type="entry name" value="PPM-type phosphatase domain"/>
    <property type="match status" value="1"/>
</dbReference>
<dbReference type="eggNOG" id="COG2208">
    <property type="taxonomic scope" value="Bacteria"/>
</dbReference>
<dbReference type="Proteomes" id="UP000004095">
    <property type="component" value="Unassembled WGS sequence"/>
</dbReference>
<organism evidence="5 6">
    <name type="scientific">Microscilla marina ATCC 23134</name>
    <dbReference type="NCBI Taxonomy" id="313606"/>
    <lineage>
        <taxon>Bacteria</taxon>
        <taxon>Pseudomonadati</taxon>
        <taxon>Bacteroidota</taxon>
        <taxon>Cytophagia</taxon>
        <taxon>Cytophagales</taxon>
        <taxon>Microscillaceae</taxon>
        <taxon>Microscilla</taxon>
    </lineage>
</organism>
<evidence type="ECO:0000256" key="2">
    <source>
        <dbReference type="SAM" id="Coils"/>
    </source>
</evidence>
<dbReference type="AlphaFoldDB" id="A1ZU08"/>
<dbReference type="PANTHER" id="PTHR43156">
    <property type="entry name" value="STAGE II SPORULATION PROTEIN E-RELATED"/>
    <property type="match status" value="1"/>
</dbReference>
<dbReference type="Gene3D" id="2.60.40.10">
    <property type="entry name" value="Immunoglobulins"/>
    <property type="match status" value="1"/>
</dbReference>
<gene>
    <name evidence="5" type="ORF">M23134_05994</name>
</gene>
<keyword evidence="3" id="KW-0812">Transmembrane</keyword>
<protein>
    <submittedName>
        <fullName evidence="5">Putative two-component system, histidine kinase</fullName>
    </submittedName>
</protein>
<keyword evidence="5" id="KW-0808">Transferase</keyword>
<dbReference type="Pfam" id="PF07495">
    <property type="entry name" value="Y_Y_Y"/>
    <property type="match status" value="1"/>
</dbReference>
<accession>A1ZU08</accession>
<proteinExistence type="predicted"/>
<keyword evidence="1" id="KW-0378">Hydrolase</keyword>
<dbReference type="PANTHER" id="PTHR43156:SF9">
    <property type="entry name" value="HAMP DOMAIN-CONTAINING PROTEIN"/>
    <property type="match status" value="1"/>
</dbReference>
<dbReference type="InterPro" id="IPR011123">
    <property type="entry name" value="Y_Y_Y"/>
</dbReference>
<keyword evidence="3" id="KW-0472">Membrane</keyword>
<evidence type="ECO:0000256" key="3">
    <source>
        <dbReference type="SAM" id="Phobius"/>
    </source>
</evidence>
<reference evidence="5 6" key="1">
    <citation type="submission" date="2007-01" db="EMBL/GenBank/DDBJ databases">
        <authorList>
            <person name="Haygood M."/>
            <person name="Podell S."/>
            <person name="Anderson C."/>
            <person name="Hopkinson B."/>
            <person name="Roe K."/>
            <person name="Barbeau K."/>
            <person name="Gaasterland T."/>
            <person name="Ferriera S."/>
            <person name="Johnson J."/>
            <person name="Kravitz S."/>
            <person name="Beeson K."/>
            <person name="Sutton G."/>
            <person name="Rogers Y.-H."/>
            <person name="Friedman R."/>
            <person name="Frazier M."/>
            <person name="Venter J.C."/>
        </authorList>
    </citation>
    <scope>NUCLEOTIDE SEQUENCE [LARGE SCALE GENOMIC DNA]</scope>
    <source>
        <strain evidence="5 6">ATCC 23134</strain>
    </source>
</reference>
<dbReference type="RefSeq" id="WP_002701526.1">
    <property type="nucleotide sequence ID" value="NZ_AAWS01000038.1"/>
</dbReference>
<dbReference type="Gene3D" id="2.130.10.10">
    <property type="entry name" value="YVTN repeat-like/Quinoprotein amine dehydrogenase"/>
    <property type="match status" value="3"/>
</dbReference>
<keyword evidence="5" id="KW-0418">Kinase</keyword>
<dbReference type="eggNOG" id="COG2203">
    <property type="taxonomic scope" value="Bacteria"/>
</dbReference>
<dbReference type="SMART" id="SM00331">
    <property type="entry name" value="PP2C_SIG"/>
    <property type="match status" value="1"/>
</dbReference>
<sequence length="1108" mass="125916">MIKKQNVMLLWWICIGHLSTAQVNTQQQGKPVIQNYSAKEYNSHQQIWSMVQDKRGFMYFGTDEGLVEYDGVTWRQIATPSNKRVRSLAADKNGGVYLGLPGDFGYLAPNKQGYLAYQSLLPALPKDKRRFSDVWTTVAAQGWVHFITMTKVYSYQNNKFVKRHEFPEKTTLFPGFNINGTWYQPHTNVGIDVLKGEVLNTIRGSEKIGKGQVFSMLPYPGQKVLIQEANTGFWLYDKRSATFTKFDSEINHKKYLIYCSTALPNGWFAFGTRTHGVLLMDKAGKLLSVINRDRGLCNNTIWSIYHQKGTQNLWVGTDNGIAKVMYDVPMLQFDASTGLEGAVIASCRFQQKLYVSTTVGVFRLDPEGFTRIKGIKGQSINFTIHHHPNTGQQQLLVGSSQGLFAIKGNIAQLLFEEQVVVKFLPDRQQPTKAYLALLNGIGTRVYKQGKWQVEQALMEGLKDPPLQMRQDKKQQLWFVTHYKGAGLVEGNKVTLFDSTAGLPTQKLNIVSYNGDLYYTTPKGIYSFDANKRCFVRDYGINQHLGYHKKQAVAFAENDSTQTYWLAQDAQSKTNLVCKKKGSVFIRDTLTLKALYEKEVTGVNIEPNGIFWISTDEGLVRYDGNRRSNIQQSFKVNIRKVVTNNDSVLYAGYQTATAPTLPYTHNSLTFDYAALYFSFTDKTQYSYQLAGYKSDWSKWTSKTQKEYTNLPEGNYVFRVKSRNIYGVESVVATYSFKVLPPWYRTWWARVLYVAAALLVLYGGIKIYTMRLRQQKTMLEQKVVERTQEVVKQKEKIEAQHEVLQQKSEEITAQNEALQQKSNEITAQNEELFQQSEEIMAQRDAIEMSNKALNKQNYHITQSIKSAETIQAAILPFADRLQALIGEHFVLFRPRDVVSGDFYYIEQVGNVTIAAAIDCTGHGVPGAFMSLIGYALLNDIIYAQQKTNPVQILETLRQELRNALKQEQTGKQHGMDVAMINITPSNNHQVTVHFAGAKRPLWYAPPENDQLQVVKGSNVSIGIDYVEGRTITSQQLLLDKGTVLYLSSDGFADQNNAQRKKFSGRRLRQLLAQNSTLPLVEQQQLLEQALDEFMVDTEQRDDILLMGIKL</sequence>
<keyword evidence="2" id="KW-0175">Coiled coil</keyword>
<evidence type="ECO:0000256" key="1">
    <source>
        <dbReference type="ARBA" id="ARBA00022801"/>
    </source>
</evidence>
<dbReference type="eggNOG" id="COG3292">
    <property type="taxonomic scope" value="Bacteria"/>
</dbReference>
<dbReference type="EMBL" id="AAWS01000038">
    <property type="protein sequence ID" value="EAY26121.1"/>
    <property type="molecule type" value="Genomic_DNA"/>
</dbReference>
<dbReference type="Pfam" id="PF07228">
    <property type="entry name" value="SpoIIE"/>
    <property type="match status" value="1"/>
</dbReference>
<dbReference type="OrthoDB" id="9809670at2"/>
<dbReference type="InterPro" id="IPR013783">
    <property type="entry name" value="Ig-like_fold"/>
</dbReference>
<feature type="domain" description="PPM-type phosphatase" evidence="4">
    <location>
        <begin position="878"/>
        <end position="1108"/>
    </location>
</feature>